<dbReference type="SUPFAM" id="SSF46785">
    <property type="entry name" value="Winged helix' DNA-binding domain"/>
    <property type="match status" value="1"/>
</dbReference>
<keyword evidence="4" id="KW-0804">Transcription</keyword>
<dbReference type="Gene3D" id="3.40.190.290">
    <property type="match status" value="1"/>
</dbReference>
<dbReference type="Gene3D" id="1.10.10.10">
    <property type="entry name" value="Winged helix-like DNA-binding domain superfamily/Winged helix DNA-binding domain"/>
    <property type="match status" value="1"/>
</dbReference>
<accession>A0ABQ6IVI8</accession>
<dbReference type="InterPro" id="IPR036390">
    <property type="entry name" value="WH_DNA-bd_sf"/>
</dbReference>
<name>A0ABQ6IVI8_9MICO</name>
<evidence type="ECO:0000256" key="1">
    <source>
        <dbReference type="ARBA" id="ARBA00009437"/>
    </source>
</evidence>
<sequence>MSAHAYTPPMELRVLRYFEAVARLGSANAAAADLNVAQPAVSRQLRALERELGVDLFDRRKQALTLTPAGRRFLAIVRDLLTRAEAAERFAGVDPRDPSGLRITCLAATLDNVLAPMVACGQLGSSQVRVIEAEHPYRELESGAADLVLTIDPAPHPQFVTVPVRWIHLTVQVPAARDPWERDATVSLRQLVDFDFVGLTRRSASRIVLDRELRTMSARRAPILEAETAIMAQALAVQRDLPCVVSEEPPRFGLRAHPLHGASGCLGVFLYGCWEAGHYQSPALEALCERMRRTTVVPRCRTATCVDPLGEPEPEPEPAGDQAYSASTAEDSGGQA</sequence>
<dbReference type="InterPro" id="IPR036388">
    <property type="entry name" value="WH-like_DNA-bd_sf"/>
</dbReference>
<comment type="similarity">
    <text evidence="1">Belongs to the LysR transcriptional regulatory family.</text>
</comment>
<dbReference type="EMBL" id="BSUO01000001">
    <property type="protein sequence ID" value="GMA41385.1"/>
    <property type="molecule type" value="Genomic_DNA"/>
</dbReference>
<keyword evidence="3" id="KW-0238">DNA-binding</keyword>
<protein>
    <submittedName>
        <fullName evidence="7">LysR family transcriptional regulator</fullName>
    </submittedName>
</protein>
<evidence type="ECO:0000256" key="4">
    <source>
        <dbReference type="ARBA" id="ARBA00023163"/>
    </source>
</evidence>
<dbReference type="InterPro" id="IPR000847">
    <property type="entry name" value="LysR_HTH_N"/>
</dbReference>
<evidence type="ECO:0000256" key="5">
    <source>
        <dbReference type="SAM" id="MobiDB-lite"/>
    </source>
</evidence>
<evidence type="ECO:0000256" key="3">
    <source>
        <dbReference type="ARBA" id="ARBA00023125"/>
    </source>
</evidence>
<dbReference type="CDD" id="cd05466">
    <property type="entry name" value="PBP2_LTTR_substrate"/>
    <property type="match status" value="1"/>
</dbReference>
<evidence type="ECO:0000313" key="8">
    <source>
        <dbReference type="Proteomes" id="UP001157126"/>
    </source>
</evidence>
<gene>
    <name evidence="7" type="ORF">GCM10025883_34300</name>
</gene>
<dbReference type="Proteomes" id="UP001157126">
    <property type="component" value="Unassembled WGS sequence"/>
</dbReference>
<dbReference type="Pfam" id="PF00126">
    <property type="entry name" value="HTH_1"/>
    <property type="match status" value="1"/>
</dbReference>
<reference evidence="8" key="1">
    <citation type="journal article" date="2019" name="Int. J. Syst. Evol. Microbiol.">
        <title>The Global Catalogue of Microorganisms (GCM) 10K type strain sequencing project: providing services to taxonomists for standard genome sequencing and annotation.</title>
        <authorList>
            <consortium name="The Broad Institute Genomics Platform"/>
            <consortium name="The Broad Institute Genome Sequencing Center for Infectious Disease"/>
            <person name="Wu L."/>
            <person name="Ma J."/>
        </authorList>
    </citation>
    <scope>NUCLEOTIDE SEQUENCE [LARGE SCALE GENOMIC DNA]</scope>
    <source>
        <strain evidence="8">NBRC 113072</strain>
    </source>
</reference>
<dbReference type="PANTHER" id="PTHR30346">
    <property type="entry name" value="TRANSCRIPTIONAL DUAL REGULATOR HCAR-RELATED"/>
    <property type="match status" value="1"/>
</dbReference>
<organism evidence="7 8">
    <name type="scientific">Mobilicoccus caccae</name>
    <dbReference type="NCBI Taxonomy" id="1859295"/>
    <lineage>
        <taxon>Bacteria</taxon>
        <taxon>Bacillati</taxon>
        <taxon>Actinomycetota</taxon>
        <taxon>Actinomycetes</taxon>
        <taxon>Micrococcales</taxon>
        <taxon>Dermatophilaceae</taxon>
        <taxon>Mobilicoccus</taxon>
    </lineage>
</organism>
<evidence type="ECO:0000313" key="7">
    <source>
        <dbReference type="EMBL" id="GMA41385.1"/>
    </source>
</evidence>
<proteinExistence type="inferred from homology"/>
<feature type="domain" description="HTH lysR-type" evidence="6">
    <location>
        <begin position="10"/>
        <end position="67"/>
    </location>
</feature>
<dbReference type="Pfam" id="PF03466">
    <property type="entry name" value="LysR_substrate"/>
    <property type="match status" value="1"/>
</dbReference>
<keyword evidence="8" id="KW-1185">Reference proteome</keyword>
<evidence type="ECO:0000256" key="2">
    <source>
        <dbReference type="ARBA" id="ARBA00023015"/>
    </source>
</evidence>
<keyword evidence="2" id="KW-0805">Transcription regulation</keyword>
<dbReference type="PANTHER" id="PTHR30346:SF28">
    <property type="entry name" value="HTH-TYPE TRANSCRIPTIONAL REGULATOR CYNR"/>
    <property type="match status" value="1"/>
</dbReference>
<dbReference type="SUPFAM" id="SSF53850">
    <property type="entry name" value="Periplasmic binding protein-like II"/>
    <property type="match status" value="1"/>
</dbReference>
<evidence type="ECO:0000259" key="6">
    <source>
        <dbReference type="PROSITE" id="PS50931"/>
    </source>
</evidence>
<dbReference type="InterPro" id="IPR005119">
    <property type="entry name" value="LysR_subst-bd"/>
</dbReference>
<dbReference type="PRINTS" id="PR00039">
    <property type="entry name" value="HTHLYSR"/>
</dbReference>
<dbReference type="PROSITE" id="PS50931">
    <property type="entry name" value="HTH_LYSR"/>
    <property type="match status" value="1"/>
</dbReference>
<feature type="region of interest" description="Disordered" evidence="5">
    <location>
        <begin position="306"/>
        <end position="336"/>
    </location>
</feature>
<comment type="caution">
    <text evidence="7">The sequence shown here is derived from an EMBL/GenBank/DDBJ whole genome shotgun (WGS) entry which is preliminary data.</text>
</comment>